<accession>A0A3R9KJE8</accession>
<protein>
    <submittedName>
        <fullName evidence="1">Phage protein</fullName>
    </submittedName>
</protein>
<dbReference type="Pfam" id="PF12363">
    <property type="entry name" value="Phage_TAC_12"/>
    <property type="match status" value="1"/>
</dbReference>
<dbReference type="RefSeq" id="WP_125447488.1">
    <property type="nucleotide sequence ID" value="NZ_JAHZQO010000005.1"/>
</dbReference>
<comment type="caution">
    <text evidence="1">The sequence shown here is derived from an EMBL/GenBank/DDBJ whole genome shotgun (WGS) entry which is preliminary data.</text>
</comment>
<dbReference type="InterPro" id="IPR024410">
    <property type="entry name" value="Phage_TAC_12"/>
</dbReference>
<sequence>MEFKIGNKIVEIKFDFRLMFRIDKDLATKDANGQSSKNGIGALFYKIVDRDDQGIVDLIQFCGSKKGKAVSEDEALSAIENYFEKSDAEDPQEALFEEIQEEMVQSGFFKKKILKYIENMRLGLELAESQATENDATAQMQAKAISEIIGKMESALS</sequence>
<evidence type="ECO:0000313" key="1">
    <source>
        <dbReference type="EMBL" id="RSJ80029.1"/>
    </source>
</evidence>
<dbReference type="Proteomes" id="UP000272635">
    <property type="component" value="Unassembled WGS sequence"/>
</dbReference>
<proteinExistence type="predicted"/>
<reference evidence="1 2" key="1">
    <citation type="submission" date="2018-11" db="EMBL/GenBank/DDBJ databases">
        <title>Species Designations Belie Phenotypic and Genotypic Heterogeneity in Oral Streptococci.</title>
        <authorList>
            <person name="Velsko I."/>
        </authorList>
    </citation>
    <scope>NUCLEOTIDE SEQUENCE [LARGE SCALE GENOMIC DNA]</scope>
    <source>
        <strain evidence="1 2">BCC41</strain>
    </source>
</reference>
<gene>
    <name evidence="1" type="ORF">D8791_08750</name>
</gene>
<dbReference type="EMBL" id="RJPT01000012">
    <property type="protein sequence ID" value="RSJ80029.1"/>
    <property type="molecule type" value="Genomic_DNA"/>
</dbReference>
<name>A0A3R9KJE8_STRCR</name>
<organism evidence="1 2">
    <name type="scientific">Streptococcus cristatus</name>
    <dbReference type="NCBI Taxonomy" id="45634"/>
    <lineage>
        <taxon>Bacteria</taxon>
        <taxon>Bacillati</taxon>
        <taxon>Bacillota</taxon>
        <taxon>Bacilli</taxon>
        <taxon>Lactobacillales</taxon>
        <taxon>Streptococcaceae</taxon>
        <taxon>Streptococcus</taxon>
    </lineage>
</organism>
<dbReference type="AlphaFoldDB" id="A0A3R9KJE8"/>
<evidence type="ECO:0000313" key="2">
    <source>
        <dbReference type="Proteomes" id="UP000272635"/>
    </source>
</evidence>